<feature type="transmembrane region" description="Helical" evidence="6">
    <location>
        <begin position="339"/>
        <end position="363"/>
    </location>
</feature>
<dbReference type="PROSITE" id="PS50850">
    <property type="entry name" value="MFS"/>
    <property type="match status" value="1"/>
</dbReference>
<gene>
    <name evidence="8" type="ORF">PQ455_11055</name>
</gene>
<reference evidence="8 9" key="1">
    <citation type="submission" date="2023-02" db="EMBL/GenBank/DDBJ databases">
        <title>Genome sequence of Sphingomonas naphthae.</title>
        <authorList>
            <person name="Kim S."/>
            <person name="Heo J."/>
            <person name="Kwon S.-W."/>
        </authorList>
    </citation>
    <scope>NUCLEOTIDE SEQUENCE [LARGE SCALE GENOMIC DNA]</scope>
    <source>
        <strain evidence="8 9">KACC 18716</strain>
    </source>
</reference>
<feature type="domain" description="Major facilitator superfamily (MFS) profile" evidence="7">
    <location>
        <begin position="25"/>
        <end position="451"/>
    </location>
</feature>
<evidence type="ECO:0000256" key="1">
    <source>
        <dbReference type="ARBA" id="ARBA00004141"/>
    </source>
</evidence>
<dbReference type="RefSeq" id="WP_273686134.1">
    <property type="nucleotide sequence ID" value="NZ_CP117411.1"/>
</dbReference>
<evidence type="ECO:0000256" key="3">
    <source>
        <dbReference type="ARBA" id="ARBA00022692"/>
    </source>
</evidence>
<accession>A0ABY7TGW1</accession>
<dbReference type="PANTHER" id="PTHR23505:SF79">
    <property type="entry name" value="PROTEIN SPINSTER"/>
    <property type="match status" value="1"/>
</dbReference>
<feature type="transmembrane region" description="Helical" evidence="6">
    <location>
        <begin position="375"/>
        <end position="400"/>
    </location>
</feature>
<evidence type="ECO:0000256" key="6">
    <source>
        <dbReference type="SAM" id="Phobius"/>
    </source>
</evidence>
<feature type="transmembrane region" description="Helical" evidence="6">
    <location>
        <begin position="122"/>
        <end position="142"/>
    </location>
</feature>
<evidence type="ECO:0000256" key="5">
    <source>
        <dbReference type="ARBA" id="ARBA00023136"/>
    </source>
</evidence>
<feature type="transmembrane region" description="Helical" evidence="6">
    <location>
        <begin position="241"/>
        <end position="262"/>
    </location>
</feature>
<dbReference type="PANTHER" id="PTHR23505">
    <property type="entry name" value="SPINSTER"/>
    <property type="match status" value="1"/>
</dbReference>
<evidence type="ECO:0000313" key="9">
    <source>
        <dbReference type="Proteomes" id="UP001220395"/>
    </source>
</evidence>
<dbReference type="InterPro" id="IPR011701">
    <property type="entry name" value="MFS"/>
</dbReference>
<dbReference type="InterPro" id="IPR036259">
    <property type="entry name" value="MFS_trans_sf"/>
</dbReference>
<keyword evidence="4 6" id="KW-1133">Transmembrane helix</keyword>
<feature type="transmembrane region" description="Helical" evidence="6">
    <location>
        <begin position="282"/>
        <end position="301"/>
    </location>
</feature>
<keyword evidence="5 6" id="KW-0472">Membrane</keyword>
<feature type="transmembrane region" description="Helical" evidence="6">
    <location>
        <begin position="190"/>
        <end position="210"/>
    </location>
</feature>
<feature type="transmembrane region" description="Helical" evidence="6">
    <location>
        <begin position="22"/>
        <end position="47"/>
    </location>
</feature>
<evidence type="ECO:0000256" key="4">
    <source>
        <dbReference type="ARBA" id="ARBA00022989"/>
    </source>
</evidence>
<keyword evidence="2" id="KW-0813">Transport</keyword>
<feature type="transmembrane region" description="Helical" evidence="6">
    <location>
        <begin position="313"/>
        <end position="333"/>
    </location>
</feature>
<dbReference type="Pfam" id="PF07690">
    <property type="entry name" value="MFS_1"/>
    <property type="match status" value="1"/>
</dbReference>
<evidence type="ECO:0000313" key="8">
    <source>
        <dbReference type="EMBL" id="WCT72180.1"/>
    </source>
</evidence>
<dbReference type="EMBL" id="CP117411">
    <property type="protein sequence ID" value="WCT72180.1"/>
    <property type="molecule type" value="Genomic_DNA"/>
</dbReference>
<comment type="subcellular location">
    <subcellularLocation>
        <location evidence="1">Membrane</location>
        <topology evidence="1">Multi-pass membrane protein</topology>
    </subcellularLocation>
</comment>
<dbReference type="InterPro" id="IPR020846">
    <property type="entry name" value="MFS_dom"/>
</dbReference>
<proteinExistence type="predicted"/>
<dbReference type="SUPFAM" id="SSF103473">
    <property type="entry name" value="MFS general substrate transporter"/>
    <property type="match status" value="1"/>
</dbReference>
<keyword evidence="3 6" id="KW-0812">Transmembrane</keyword>
<dbReference type="Proteomes" id="UP001220395">
    <property type="component" value="Chromosome"/>
</dbReference>
<organism evidence="8 9">
    <name type="scientific">Sphingomonas naphthae</name>
    <dbReference type="NCBI Taxonomy" id="1813468"/>
    <lineage>
        <taxon>Bacteria</taxon>
        <taxon>Pseudomonadati</taxon>
        <taxon>Pseudomonadota</taxon>
        <taxon>Alphaproteobacteria</taxon>
        <taxon>Sphingomonadales</taxon>
        <taxon>Sphingomonadaceae</taxon>
        <taxon>Sphingomonas</taxon>
    </lineage>
</organism>
<dbReference type="Gene3D" id="1.20.1250.20">
    <property type="entry name" value="MFS general substrate transporter like domains"/>
    <property type="match status" value="1"/>
</dbReference>
<sequence length="451" mass="47651">MASPAAPQSASGGGVRPIAPQAWYIVGILTFLIGLSFLDRYILALVAQPVIRDLHLTDAQMAMLIGPGFAVVYALSGVPLAHIIDRKRRKPVLIFGVAIWSALTIAAGFAESFTTLLICRTGVAIGEAVMTPAAVSLIADLFPRERRGPPTSTFTSMISLMNMGSFLVGSGALAVGGYLVAHVGLAEWRWALILVGIPGFLAIALMLFTVREPERQIDATDEHTRSDFGSFVDYLRRHWKLWVPLYAGTALFATCSMGAVAWMPTLLVRGHGLSPAEAGARIGAVGAFAGLFGAFVWPYLSRRLDGRGTVGRGVLPAMAAACLVLLPIMLFGYTMHSTLIALVAVGFGQIAFAAAGVMPPLAVQIFGPSLMRARLSALSLMVMHLVASTSGPYAVTVFAARWPGDPLALGKALGTLGTICLPLAAACYLFGAWTWRREQKARAATAAVVTA</sequence>
<feature type="transmembrane region" description="Helical" evidence="6">
    <location>
        <begin position="412"/>
        <end position="433"/>
    </location>
</feature>
<evidence type="ECO:0000256" key="2">
    <source>
        <dbReference type="ARBA" id="ARBA00022448"/>
    </source>
</evidence>
<keyword evidence="9" id="KW-1185">Reference proteome</keyword>
<dbReference type="InterPro" id="IPR044770">
    <property type="entry name" value="MFS_spinster-like"/>
</dbReference>
<evidence type="ECO:0000259" key="7">
    <source>
        <dbReference type="PROSITE" id="PS50850"/>
    </source>
</evidence>
<name>A0ABY7TGW1_9SPHN</name>
<protein>
    <submittedName>
        <fullName evidence="8">MFS transporter</fullName>
    </submittedName>
</protein>
<feature type="transmembrane region" description="Helical" evidence="6">
    <location>
        <begin position="163"/>
        <end position="184"/>
    </location>
</feature>
<feature type="transmembrane region" description="Helical" evidence="6">
    <location>
        <begin position="59"/>
        <end position="80"/>
    </location>
</feature>
<feature type="transmembrane region" description="Helical" evidence="6">
    <location>
        <begin position="92"/>
        <end position="110"/>
    </location>
</feature>